<gene>
    <name evidence="2" type="ORF">FM996_11715</name>
</gene>
<sequence length="96" mass="10594">MADLSKLMKKRLGAPPTLDDTADVLKAPEVAPLAPTSSAVPRRGEDGRSARRTGRTLQFATRVSEEFDARFRKVAKRDGLLLAQLLEKALDAYENR</sequence>
<dbReference type="AlphaFoldDB" id="A0A549ST49"/>
<evidence type="ECO:0000256" key="1">
    <source>
        <dbReference type="SAM" id="MobiDB-lite"/>
    </source>
</evidence>
<accession>A0A549ST49</accession>
<dbReference type="EMBL" id="VJMF01000044">
    <property type="protein sequence ID" value="TRL32796.1"/>
    <property type="molecule type" value="Genomic_DNA"/>
</dbReference>
<reference evidence="2 3" key="1">
    <citation type="submission" date="2019-07" db="EMBL/GenBank/DDBJ databases">
        <title>Ln-dependent methylotrophs.</title>
        <authorList>
            <person name="Tani A."/>
        </authorList>
    </citation>
    <scope>NUCLEOTIDE SEQUENCE [LARGE SCALE GENOMIC DNA]</scope>
    <source>
        <strain evidence="2 3">SM89A</strain>
    </source>
</reference>
<name>A0A549ST49_METSR</name>
<comment type="caution">
    <text evidence="2">The sequence shown here is derived from an EMBL/GenBank/DDBJ whole genome shotgun (WGS) entry which is preliminary data.</text>
</comment>
<feature type="region of interest" description="Disordered" evidence="1">
    <location>
        <begin position="1"/>
        <end position="54"/>
    </location>
</feature>
<proteinExistence type="predicted"/>
<evidence type="ECO:0000313" key="3">
    <source>
        <dbReference type="Proteomes" id="UP000316781"/>
    </source>
</evidence>
<evidence type="ECO:0000313" key="2">
    <source>
        <dbReference type="EMBL" id="TRL32796.1"/>
    </source>
</evidence>
<protein>
    <recommendedName>
        <fullName evidence="4">Stability/partitioning determinant</fullName>
    </recommendedName>
</protein>
<evidence type="ECO:0008006" key="4">
    <source>
        <dbReference type="Google" id="ProtNLM"/>
    </source>
</evidence>
<dbReference type="Proteomes" id="UP000316781">
    <property type="component" value="Unassembled WGS sequence"/>
</dbReference>
<organism evidence="2 3">
    <name type="scientific">Methylosinus sporium</name>
    <dbReference type="NCBI Taxonomy" id="428"/>
    <lineage>
        <taxon>Bacteria</taxon>
        <taxon>Pseudomonadati</taxon>
        <taxon>Pseudomonadota</taxon>
        <taxon>Alphaproteobacteria</taxon>
        <taxon>Hyphomicrobiales</taxon>
        <taxon>Methylocystaceae</taxon>
        <taxon>Methylosinus</taxon>
    </lineage>
</organism>